<accession>A0A9P5TNC8</accession>
<feature type="region of interest" description="Disordered" evidence="1">
    <location>
        <begin position="1"/>
        <end position="21"/>
    </location>
</feature>
<feature type="transmembrane region" description="Helical" evidence="2">
    <location>
        <begin position="340"/>
        <end position="362"/>
    </location>
</feature>
<feature type="transmembrane region" description="Helical" evidence="2">
    <location>
        <begin position="189"/>
        <end position="209"/>
    </location>
</feature>
<proteinExistence type="predicted"/>
<dbReference type="PANTHER" id="PTHR11360:SF234">
    <property type="entry name" value="MFS-TYPE TRANSPORTER DBAD-RELATED"/>
    <property type="match status" value="1"/>
</dbReference>
<gene>
    <name evidence="3" type="ORF">CPB84DRAFT_1778156</name>
</gene>
<evidence type="ECO:0000256" key="2">
    <source>
        <dbReference type="SAM" id="Phobius"/>
    </source>
</evidence>
<keyword evidence="2" id="KW-0472">Membrane</keyword>
<sequence>MPERPAPILQLPGLPPQELPRSVLTPRKRTFKEEFAEKVENSRNWLAQFRAPWSRDPRVSVIPPVTERPPSLPPKTFDFIREEAGHWGPSPKTAKSMEVGQWGASPKSAKFVEESLGYGAGQTEADYIQDEYSHDPPPLYKKHPTEGGVHGWLSVAGAYAGLTTIAYPIDDLDHTEHYNHVYLTDQNPVAVRFIGSIQLFLAFFLSIVTGKLTDMGYYRFIVHPGSALFAIWKTIGMGVGMGLVLMPTTVIPLHYFKRRRGLAIGIVMSGGSLGGMVFPPVLRALISLRGFGSAVRVTACIIIACLFIGNGLLRTPPKEGKPLFPVPFLDLTKYSGELNYVGAAIATFLAVLFIYWPAMYLDLLGMEKGVNPNLAFYTIIILSFTSVIARVGLGLASTFQGPKSLVAYSIFYGIFSGAWLSLIITTIASLASRKSELGTRIGLIFTLGSIAFLLSALVHDAVLTAQHVWAIPSAVSGVIFLAVAVLIGASRMVTVVQKEEKSRKRLAMLKDIPILEGLVIV</sequence>
<feature type="transmembrane region" description="Helical" evidence="2">
    <location>
        <begin position="294"/>
        <end position="313"/>
    </location>
</feature>
<keyword evidence="2" id="KW-1133">Transmembrane helix</keyword>
<evidence type="ECO:0000256" key="1">
    <source>
        <dbReference type="SAM" id="MobiDB-lite"/>
    </source>
</evidence>
<feature type="transmembrane region" description="Helical" evidence="2">
    <location>
        <begin position="405"/>
        <end position="431"/>
    </location>
</feature>
<feature type="transmembrane region" description="Helical" evidence="2">
    <location>
        <begin position="443"/>
        <end position="463"/>
    </location>
</feature>
<feature type="transmembrane region" description="Helical" evidence="2">
    <location>
        <begin position="374"/>
        <end position="393"/>
    </location>
</feature>
<feature type="transmembrane region" description="Helical" evidence="2">
    <location>
        <begin position="149"/>
        <end position="169"/>
    </location>
</feature>
<feature type="transmembrane region" description="Helical" evidence="2">
    <location>
        <begin position="262"/>
        <end position="282"/>
    </location>
</feature>
<feature type="transmembrane region" description="Helical" evidence="2">
    <location>
        <begin position="230"/>
        <end position="256"/>
    </location>
</feature>
<dbReference type="Proteomes" id="UP000724874">
    <property type="component" value="Unassembled WGS sequence"/>
</dbReference>
<reference evidence="3" key="1">
    <citation type="submission" date="2020-11" db="EMBL/GenBank/DDBJ databases">
        <authorList>
            <consortium name="DOE Joint Genome Institute"/>
            <person name="Ahrendt S."/>
            <person name="Riley R."/>
            <person name="Andreopoulos W."/>
            <person name="LaButti K."/>
            <person name="Pangilinan J."/>
            <person name="Ruiz-duenas F.J."/>
            <person name="Barrasa J.M."/>
            <person name="Sanchez-Garcia M."/>
            <person name="Camarero S."/>
            <person name="Miyauchi S."/>
            <person name="Serrano A."/>
            <person name="Linde D."/>
            <person name="Babiker R."/>
            <person name="Drula E."/>
            <person name="Ayuso-Fernandez I."/>
            <person name="Pacheco R."/>
            <person name="Padilla G."/>
            <person name="Ferreira P."/>
            <person name="Barriuso J."/>
            <person name="Kellner H."/>
            <person name="Castanera R."/>
            <person name="Alfaro M."/>
            <person name="Ramirez L."/>
            <person name="Pisabarro A.G."/>
            <person name="Kuo A."/>
            <person name="Tritt A."/>
            <person name="Lipzen A."/>
            <person name="He G."/>
            <person name="Yan M."/>
            <person name="Ng V."/>
            <person name="Cullen D."/>
            <person name="Martin F."/>
            <person name="Rosso M.-N."/>
            <person name="Henrissat B."/>
            <person name="Hibbett D."/>
            <person name="Martinez A.T."/>
            <person name="Grigoriev I.V."/>
        </authorList>
    </citation>
    <scope>NUCLEOTIDE SEQUENCE</scope>
    <source>
        <strain evidence="3">AH 44721</strain>
    </source>
</reference>
<comment type="caution">
    <text evidence="3">The sequence shown here is derived from an EMBL/GenBank/DDBJ whole genome shotgun (WGS) entry which is preliminary data.</text>
</comment>
<feature type="compositionally biased region" description="Low complexity" evidence="1">
    <location>
        <begin position="1"/>
        <end position="12"/>
    </location>
</feature>
<dbReference type="AlphaFoldDB" id="A0A9P5TNC8"/>
<evidence type="ECO:0000313" key="3">
    <source>
        <dbReference type="EMBL" id="KAF8901217.1"/>
    </source>
</evidence>
<feature type="transmembrane region" description="Helical" evidence="2">
    <location>
        <begin position="469"/>
        <end position="496"/>
    </location>
</feature>
<evidence type="ECO:0000313" key="4">
    <source>
        <dbReference type="Proteomes" id="UP000724874"/>
    </source>
</evidence>
<name>A0A9P5TNC8_GYMJU</name>
<dbReference type="InterPro" id="IPR050327">
    <property type="entry name" value="Proton-linked_MCT"/>
</dbReference>
<dbReference type="SUPFAM" id="SSF103473">
    <property type="entry name" value="MFS general substrate transporter"/>
    <property type="match status" value="1"/>
</dbReference>
<keyword evidence="4" id="KW-1185">Reference proteome</keyword>
<dbReference type="EMBL" id="JADNYJ010000043">
    <property type="protein sequence ID" value="KAF8901217.1"/>
    <property type="molecule type" value="Genomic_DNA"/>
</dbReference>
<dbReference type="InterPro" id="IPR036259">
    <property type="entry name" value="MFS_trans_sf"/>
</dbReference>
<keyword evidence="2" id="KW-0812">Transmembrane</keyword>
<protein>
    <submittedName>
        <fullName evidence="3">Major facilitator superfamily domain-containing protein</fullName>
    </submittedName>
</protein>
<dbReference type="Gene3D" id="1.20.1250.20">
    <property type="entry name" value="MFS general substrate transporter like domains"/>
    <property type="match status" value="1"/>
</dbReference>
<dbReference type="PANTHER" id="PTHR11360">
    <property type="entry name" value="MONOCARBOXYLATE TRANSPORTER"/>
    <property type="match status" value="1"/>
</dbReference>
<dbReference type="OrthoDB" id="2213137at2759"/>
<organism evidence="3 4">
    <name type="scientific">Gymnopilus junonius</name>
    <name type="common">Spectacular rustgill mushroom</name>
    <name type="synonym">Gymnopilus spectabilis subsp. junonius</name>
    <dbReference type="NCBI Taxonomy" id="109634"/>
    <lineage>
        <taxon>Eukaryota</taxon>
        <taxon>Fungi</taxon>
        <taxon>Dikarya</taxon>
        <taxon>Basidiomycota</taxon>
        <taxon>Agaricomycotina</taxon>
        <taxon>Agaricomycetes</taxon>
        <taxon>Agaricomycetidae</taxon>
        <taxon>Agaricales</taxon>
        <taxon>Agaricineae</taxon>
        <taxon>Hymenogastraceae</taxon>
        <taxon>Gymnopilus</taxon>
    </lineage>
</organism>